<keyword evidence="2 7" id="KW-0813">Transport</keyword>
<dbReference type="Proteomes" id="UP001161691">
    <property type="component" value="Unassembled WGS sequence"/>
</dbReference>
<dbReference type="PANTHER" id="PTHR30193">
    <property type="entry name" value="ABC TRANSPORTER PERMEASE PROTEIN"/>
    <property type="match status" value="1"/>
</dbReference>
<dbReference type="SUPFAM" id="SSF161098">
    <property type="entry name" value="MetI-like"/>
    <property type="match status" value="1"/>
</dbReference>
<feature type="domain" description="ABC transmembrane type-1" evidence="8">
    <location>
        <begin position="69"/>
        <end position="282"/>
    </location>
</feature>
<accession>A0ABT6TB44</accession>
<dbReference type="CDD" id="cd06261">
    <property type="entry name" value="TM_PBP2"/>
    <property type="match status" value="1"/>
</dbReference>
<dbReference type="InterPro" id="IPR000515">
    <property type="entry name" value="MetI-like"/>
</dbReference>
<feature type="transmembrane region" description="Helical" evidence="7">
    <location>
        <begin position="73"/>
        <end position="94"/>
    </location>
</feature>
<proteinExistence type="inferred from homology"/>
<gene>
    <name evidence="9" type="ORF">KB449_03755</name>
</gene>
<keyword evidence="6 7" id="KW-0472">Membrane</keyword>
<comment type="similarity">
    <text evidence="7">Belongs to the binding-protein-dependent transport system permease family.</text>
</comment>
<dbReference type="RefSeq" id="WP_282907087.1">
    <property type="nucleotide sequence ID" value="NZ_JAGRPV010000001.1"/>
</dbReference>
<comment type="subcellular location">
    <subcellularLocation>
        <location evidence="1 7">Cell membrane</location>
        <topology evidence="1 7">Multi-pass membrane protein</topology>
    </subcellularLocation>
</comment>
<evidence type="ECO:0000256" key="7">
    <source>
        <dbReference type="RuleBase" id="RU363032"/>
    </source>
</evidence>
<evidence type="ECO:0000256" key="6">
    <source>
        <dbReference type="ARBA" id="ARBA00023136"/>
    </source>
</evidence>
<feature type="transmembrane region" description="Helical" evidence="7">
    <location>
        <begin position="7"/>
        <end position="27"/>
    </location>
</feature>
<evidence type="ECO:0000256" key="4">
    <source>
        <dbReference type="ARBA" id="ARBA00022692"/>
    </source>
</evidence>
<evidence type="ECO:0000313" key="9">
    <source>
        <dbReference type="EMBL" id="MDI4644057.1"/>
    </source>
</evidence>
<dbReference type="Gene3D" id="1.10.3720.10">
    <property type="entry name" value="MetI-like"/>
    <property type="match status" value="1"/>
</dbReference>
<keyword evidence="10" id="KW-1185">Reference proteome</keyword>
<feature type="transmembrane region" description="Helical" evidence="7">
    <location>
        <begin position="210"/>
        <end position="230"/>
    </location>
</feature>
<evidence type="ECO:0000259" key="8">
    <source>
        <dbReference type="PROSITE" id="PS50928"/>
    </source>
</evidence>
<evidence type="ECO:0000313" key="10">
    <source>
        <dbReference type="Proteomes" id="UP001161691"/>
    </source>
</evidence>
<dbReference type="Pfam" id="PF00528">
    <property type="entry name" value="BPD_transp_1"/>
    <property type="match status" value="1"/>
</dbReference>
<feature type="transmembrane region" description="Helical" evidence="7">
    <location>
        <begin position="106"/>
        <end position="127"/>
    </location>
</feature>
<organism evidence="9 10">
    <name type="scientific">Cohnella hashimotonis</name>
    <dbReference type="NCBI Taxonomy" id="2826895"/>
    <lineage>
        <taxon>Bacteria</taxon>
        <taxon>Bacillati</taxon>
        <taxon>Bacillota</taxon>
        <taxon>Bacilli</taxon>
        <taxon>Bacillales</taxon>
        <taxon>Paenibacillaceae</taxon>
        <taxon>Cohnella</taxon>
    </lineage>
</organism>
<evidence type="ECO:0000256" key="3">
    <source>
        <dbReference type="ARBA" id="ARBA00022475"/>
    </source>
</evidence>
<dbReference type="InterPro" id="IPR051393">
    <property type="entry name" value="ABC_transporter_permease"/>
</dbReference>
<keyword evidence="4 7" id="KW-0812">Transmembrane</keyword>
<evidence type="ECO:0000256" key="5">
    <source>
        <dbReference type="ARBA" id="ARBA00022989"/>
    </source>
</evidence>
<dbReference type="EMBL" id="JAGRPV010000001">
    <property type="protein sequence ID" value="MDI4644057.1"/>
    <property type="molecule type" value="Genomic_DNA"/>
</dbReference>
<protein>
    <submittedName>
        <fullName evidence="9">Sugar ABC transporter permease</fullName>
    </submittedName>
</protein>
<name>A0ABT6TB44_9BACL</name>
<evidence type="ECO:0000256" key="1">
    <source>
        <dbReference type="ARBA" id="ARBA00004651"/>
    </source>
</evidence>
<dbReference type="PROSITE" id="PS50928">
    <property type="entry name" value="ABC_TM1"/>
    <property type="match status" value="1"/>
</dbReference>
<evidence type="ECO:0000256" key="2">
    <source>
        <dbReference type="ARBA" id="ARBA00022448"/>
    </source>
</evidence>
<keyword evidence="5 7" id="KW-1133">Transmembrane helix</keyword>
<comment type="caution">
    <text evidence="9">The sequence shown here is derived from an EMBL/GenBank/DDBJ whole genome shotgun (WGS) entry which is preliminary data.</text>
</comment>
<keyword evidence="3" id="KW-1003">Cell membrane</keyword>
<dbReference type="PANTHER" id="PTHR30193:SF37">
    <property type="entry name" value="INNER MEMBRANE ABC TRANSPORTER PERMEASE PROTEIN YCJO"/>
    <property type="match status" value="1"/>
</dbReference>
<sequence>MTGKRKSFYSLTFLIPGMAIYLVFFIGPNLLSLGLGFTDWSVYSMTEFGFNGLDNFKQMLSESIFKKSIVNTFYFAFATVILSNVIGFLLAVIMNAKLKLESFYRSAFFIPTTLSFLVVGPVFNALYNPESGPINTFLRAVGLGSLAKGWLVDPNYAMNSVIVMSVWSGIGVTILLYISGLQSVPPEYYEAAEIDGCTAWQKLRHVSIPLIVPSITVNVVLSLIGGLKVFGQVFVLTNGGPNDATQVFGTLIFKTFGEGLLGYSSAVGLVFTVIVCLMSFVLVYALRKLEAEY</sequence>
<reference evidence="9" key="1">
    <citation type="submission" date="2023-04" db="EMBL/GenBank/DDBJ databases">
        <title>Comparative genomic analysis of Cohnella hashimotonis sp. nov., isolated from the International Space Station.</title>
        <authorList>
            <person name="Venkateswaran K."/>
            <person name="Simpson A."/>
        </authorList>
    </citation>
    <scope>NUCLEOTIDE SEQUENCE</scope>
    <source>
        <strain evidence="9">F6_2S_P_1</strain>
    </source>
</reference>
<feature type="transmembrane region" description="Helical" evidence="7">
    <location>
        <begin position="156"/>
        <end position="178"/>
    </location>
</feature>
<dbReference type="InterPro" id="IPR035906">
    <property type="entry name" value="MetI-like_sf"/>
</dbReference>
<feature type="transmembrane region" description="Helical" evidence="7">
    <location>
        <begin position="260"/>
        <end position="286"/>
    </location>
</feature>